<gene>
    <name evidence="1" type="ORF">DFH94DRAFT_66148</name>
</gene>
<reference evidence="1" key="2">
    <citation type="journal article" date="2020" name="Nat. Commun.">
        <title>Large-scale genome sequencing of mycorrhizal fungi provides insights into the early evolution of symbiotic traits.</title>
        <authorList>
            <person name="Miyauchi S."/>
            <person name="Kiss E."/>
            <person name="Kuo A."/>
            <person name="Drula E."/>
            <person name="Kohler A."/>
            <person name="Sanchez-Garcia M."/>
            <person name="Morin E."/>
            <person name="Andreopoulos B."/>
            <person name="Barry K.W."/>
            <person name="Bonito G."/>
            <person name="Buee M."/>
            <person name="Carver A."/>
            <person name="Chen C."/>
            <person name="Cichocki N."/>
            <person name="Clum A."/>
            <person name="Culley D."/>
            <person name="Crous P.W."/>
            <person name="Fauchery L."/>
            <person name="Girlanda M."/>
            <person name="Hayes R.D."/>
            <person name="Keri Z."/>
            <person name="LaButti K."/>
            <person name="Lipzen A."/>
            <person name="Lombard V."/>
            <person name="Magnuson J."/>
            <person name="Maillard F."/>
            <person name="Murat C."/>
            <person name="Nolan M."/>
            <person name="Ohm R.A."/>
            <person name="Pangilinan J."/>
            <person name="Pereira M.F."/>
            <person name="Perotto S."/>
            <person name="Peter M."/>
            <person name="Pfister S."/>
            <person name="Riley R."/>
            <person name="Sitrit Y."/>
            <person name="Stielow J.B."/>
            <person name="Szollosi G."/>
            <person name="Zifcakova L."/>
            <person name="Stursova M."/>
            <person name="Spatafora J.W."/>
            <person name="Tedersoo L."/>
            <person name="Vaario L.M."/>
            <person name="Yamada A."/>
            <person name="Yan M."/>
            <person name="Wang P."/>
            <person name="Xu J."/>
            <person name="Bruns T."/>
            <person name="Baldrian P."/>
            <person name="Vilgalys R."/>
            <person name="Dunand C."/>
            <person name="Henrissat B."/>
            <person name="Grigoriev I.V."/>
            <person name="Hibbett D."/>
            <person name="Nagy L.G."/>
            <person name="Martin F.M."/>
        </authorList>
    </citation>
    <scope>NUCLEOTIDE SEQUENCE</scope>
    <source>
        <strain evidence="1">Prilba</strain>
    </source>
</reference>
<organism evidence="1 2">
    <name type="scientific">Russula ochroleuca</name>
    <dbReference type="NCBI Taxonomy" id="152965"/>
    <lineage>
        <taxon>Eukaryota</taxon>
        <taxon>Fungi</taxon>
        <taxon>Dikarya</taxon>
        <taxon>Basidiomycota</taxon>
        <taxon>Agaricomycotina</taxon>
        <taxon>Agaricomycetes</taxon>
        <taxon>Russulales</taxon>
        <taxon>Russulaceae</taxon>
        <taxon>Russula</taxon>
    </lineage>
</organism>
<keyword evidence="2" id="KW-1185">Reference proteome</keyword>
<comment type="caution">
    <text evidence="1">The sequence shown here is derived from an EMBL/GenBank/DDBJ whole genome shotgun (WGS) entry which is preliminary data.</text>
</comment>
<sequence>MCPRIPGADLMFLQYCTLCARAQPNGMECLDTAADGGIIKVQFEHVASPPISRALPNHYRSDAKTKEIPIQRRGVSRQSCPYSLKGLYVNEILPCRATSRVLVSSRDGKDAYDVGPFAARVRRRKGWLTARADGSRFAHQMGCTDLKLKPTNSLVSIALHPPLFPVHRR</sequence>
<name>A0A9P5T7E4_9AGAM</name>
<evidence type="ECO:0000313" key="1">
    <source>
        <dbReference type="EMBL" id="KAF8478681.1"/>
    </source>
</evidence>
<dbReference type="EMBL" id="WHVB01000011">
    <property type="protein sequence ID" value="KAF8478681.1"/>
    <property type="molecule type" value="Genomic_DNA"/>
</dbReference>
<reference evidence="1" key="1">
    <citation type="submission" date="2019-10" db="EMBL/GenBank/DDBJ databases">
        <authorList>
            <consortium name="DOE Joint Genome Institute"/>
            <person name="Kuo A."/>
            <person name="Miyauchi S."/>
            <person name="Kiss E."/>
            <person name="Drula E."/>
            <person name="Kohler A."/>
            <person name="Sanchez-Garcia M."/>
            <person name="Andreopoulos B."/>
            <person name="Barry K.W."/>
            <person name="Bonito G."/>
            <person name="Buee M."/>
            <person name="Carver A."/>
            <person name="Chen C."/>
            <person name="Cichocki N."/>
            <person name="Clum A."/>
            <person name="Culley D."/>
            <person name="Crous P.W."/>
            <person name="Fauchery L."/>
            <person name="Girlanda M."/>
            <person name="Hayes R."/>
            <person name="Keri Z."/>
            <person name="LaButti K."/>
            <person name="Lipzen A."/>
            <person name="Lombard V."/>
            <person name="Magnuson J."/>
            <person name="Maillard F."/>
            <person name="Morin E."/>
            <person name="Murat C."/>
            <person name="Nolan M."/>
            <person name="Ohm R."/>
            <person name="Pangilinan J."/>
            <person name="Pereira M."/>
            <person name="Perotto S."/>
            <person name="Peter M."/>
            <person name="Riley R."/>
            <person name="Sitrit Y."/>
            <person name="Stielow B."/>
            <person name="Szollosi G."/>
            <person name="Zifcakova L."/>
            <person name="Stursova M."/>
            <person name="Spatafora J.W."/>
            <person name="Tedersoo L."/>
            <person name="Vaario L.-M."/>
            <person name="Yamada A."/>
            <person name="Yan M."/>
            <person name="Wang P."/>
            <person name="Xu J."/>
            <person name="Bruns T."/>
            <person name="Baldrian P."/>
            <person name="Vilgalys R."/>
            <person name="Henrissat B."/>
            <person name="Grigoriev I.V."/>
            <person name="Hibbett D."/>
            <person name="Nagy L.G."/>
            <person name="Martin F.M."/>
        </authorList>
    </citation>
    <scope>NUCLEOTIDE SEQUENCE</scope>
    <source>
        <strain evidence="1">Prilba</strain>
    </source>
</reference>
<accession>A0A9P5T7E4</accession>
<evidence type="ECO:0000313" key="2">
    <source>
        <dbReference type="Proteomes" id="UP000759537"/>
    </source>
</evidence>
<dbReference type="Proteomes" id="UP000759537">
    <property type="component" value="Unassembled WGS sequence"/>
</dbReference>
<protein>
    <submittedName>
        <fullName evidence="1">Uncharacterized protein</fullName>
    </submittedName>
</protein>
<dbReference type="AlphaFoldDB" id="A0A9P5T7E4"/>
<proteinExistence type="predicted"/>